<name>M0N2B9_9EURY</name>
<evidence type="ECO:0000313" key="2">
    <source>
        <dbReference type="EMBL" id="EMA52077.1"/>
    </source>
</evidence>
<accession>M0N2B9</accession>
<dbReference type="PANTHER" id="PTHR43174">
    <property type="entry name" value="UDP-N-ACETYLGLUCOSAMINE 2-EPIMERASE"/>
    <property type="match status" value="1"/>
</dbReference>
<dbReference type="OrthoDB" id="7018at2157"/>
<dbReference type="STRING" id="1227456.C450_11853"/>
<dbReference type="InterPro" id="IPR003331">
    <property type="entry name" value="UDP_GlcNAc_Epimerase_2_dom"/>
</dbReference>
<sequence>MDDITVYDDRLAKQMTASDFVLAVVTATKPDFYKQAPVVMAARRRGFPCFVLHTGQHHDDLLGHGLAEYDIDDSVAVDLGIRGGLSQKTAELMTRIESVAGHLEEEYPDTIVLPLVHGDTLAAGIVPQAWMFATNQRTAHNEAGLRGMSPSFDNQPEPAAFIDDQWEGEWSLNRTEPFPEQYDTFVGSAASLYHFAPTQLNREHLVREGYPKEVDGVDRIPVVGNSVVDAIEMKAAANLDESVFDVYPILEARDDWIRVDIHRRANLLPDRFRAIIDCVVRLVEAGYNVNFVELTATQTALENYGLRDRLLGLADEHENFLFTGLWKKHAHVYEFLRSGQCFAELTDSGSMQEELNHIDETFCLTARYNTDRPETVFDARTNLLVPPASGEAMYEMVEHVYETDSVRNQLSDGKAIYGENVGDAIIDFLQDRQEEEPFEWAHERLGFEGGEQDFAYL</sequence>
<dbReference type="Proteomes" id="UP000011625">
    <property type="component" value="Unassembled WGS sequence"/>
</dbReference>
<feature type="domain" description="UDP-N-acetylglucosamine 2-epimerase" evidence="1">
    <location>
        <begin position="171"/>
        <end position="421"/>
    </location>
</feature>
<evidence type="ECO:0000259" key="1">
    <source>
        <dbReference type="Pfam" id="PF02350"/>
    </source>
</evidence>
<proteinExistence type="predicted"/>
<protein>
    <submittedName>
        <fullName evidence="2">UDP-N-acetylglucosamine 2-epimerase</fullName>
    </submittedName>
</protein>
<dbReference type="RefSeq" id="WP_005043580.1">
    <property type="nucleotide sequence ID" value="NZ_AOME01000057.1"/>
</dbReference>
<comment type="caution">
    <text evidence="2">The sequence shown here is derived from an EMBL/GenBank/DDBJ whole genome shotgun (WGS) entry which is preliminary data.</text>
</comment>
<dbReference type="Gene3D" id="3.40.50.2000">
    <property type="entry name" value="Glycogen Phosphorylase B"/>
    <property type="match status" value="3"/>
</dbReference>
<dbReference type="PANTHER" id="PTHR43174:SF1">
    <property type="entry name" value="UDP-N-ACETYLGLUCOSAMINE 2-EPIMERASE"/>
    <property type="match status" value="1"/>
</dbReference>
<dbReference type="Pfam" id="PF02350">
    <property type="entry name" value="Epimerase_2"/>
    <property type="match status" value="2"/>
</dbReference>
<organism evidence="2 3">
    <name type="scientific">Halococcus salifodinae DSM 8989</name>
    <dbReference type="NCBI Taxonomy" id="1227456"/>
    <lineage>
        <taxon>Archaea</taxon>
        <taxon>Methanobacteriati</taxon>
        <taxon>Methanobacteriota</taxon>
        <taxon>Stenosarchaea group</taxon>
        <taxon>Halobacteria</taxon>
        <taxon>Halobacteriales</taxon>
        <taxon>Halococcaceae</taxon>
        <taxon>Halococcus</taxon>
    </lineage>
</organism>
<feature type="domain" description="UDP-N-acetylglucosamine 2-epimerase" evidence="1">
    <location>
        <begin position="43"/>
        <end position="148"/>
    </location>
</feature>
<evidence type="ECO:0000313" key="3">
    <source>
        <dbReference type="Proteomes" id="UP000011625"/>
    </source>
</evidence>
<dbReference type="EMBL" id="AOME01000057">
    <property type="protein sequence ID" value="EMA52077.1"/>
    <property type="molecule type" value="Genomic_DNA"/>
</dbReference>
<dbReference type="PATRIC" id="fig|1227456.3.peg.2406"/>
<reference evidence="2 3" key="1">
    <citation type="journal article" date="2014" name="PLoS Genet.">
        <title>Phylogenetically driven sequencing of extremely halophilic archaea reveals strategies for static and dynamic osmo-response.</title>
        <authorList>
            <person name="Becker E.A."/>
            <person name="Seitzer P.M."/>
            <person name="Tritt A."/>
            <person name="Larsen D."/>
            <person name="Krusor M."/>
            <person name="Yao A.I."/>
            <person name="Wu D."/>
            <person name="Madern D."/>
            <person name="Eisen J.A."/>
            <person name="Darling A.E."/>
            <person name="Facciotti M.T."/>
        </authorList>
    </citation>
    <scope>NUCLEOTIDE SEQUENCE [LARGE SCALE GENOMIC DNA]</scope>
    <source>
        <strain evidence="2 3">DSM 8989</strain>
    </source>
</reference>
<keyword evidence="3" id="KW-1185">Reference proteome</keyword>
<dbReference type="SUPFAM" id="SSF53756">
    <property type="entry name" value="UDP-Glycosyltransferase/glycogen phosphorylase"/>
    <property type="match status" value="1"/>
</dbReference>
<dbReference type="AlphaFoldDB" id="M0N2B9"/>
<dbReference type="InterPro" id="IPR029767">
    <property type="entry name" value="WecB-like"/>
</dbReference>
<gene>
    <name evidence="2" type="ORF">C450_11853</name>
</gene>